<dbReference type="EMBL" id="FOIQ01000004">
    <property type="protein sequence ID" value="SEW15779.1"/>
    <property type="molecule type" value="Genomic_DNA"/>
</dbReference>
<proteinExistence type="predicted"/>
<keyword evidence="2" id="KW-1185">Reference proteome</keyword>
<reference evidence="1 2" key="1">
    <citation type="submission" date="2016-10" db="EMBL/GenBank/DDBJ databases">
        <authorList>
            <person name="de Groot N.N."/>
        </authorList>
    </citation>
    <scope>NUCLEOTIDE SEQUENCE [LARGE SCALE GENOMIC DNA]</scope>
    <source>
        <strain evidence="1 2">TC2-24</strain>
    </source>
</reference>
<dbReference type="Proteomes" id="UP000199373">
    <property type="component" value="Unassembled WGS sequence"/>
</dbReference>
<evidence type="ECO:0000313" key="1">
    <source>
        <dbReference type="EMBL" id="SEW15779.1"/>
    </source>
</evidence>
<organism evidence="1 2">
    <name type="scientific">Prevotella aff. ruminicola Tc2-24</name>
    <dbReference type="NCBI Taxonomy" id="81582"/>
    <lineage>
        <taxon>Bacteria</taxon>
        <taxon>Pseudomonadati</taxon>
        <taxon>Bacteroidota</taxon>
        <taxon>Bacteroidia</taxon>
        <taxon>Bacteroidales</taxon>
        <taxon>Prevotellaceae</taxon>
        <taxon>Prevotella</taxon>
    </lineage>
</organism>
<accession>A0A1I0PN50</accession>
<gene>
    <name evidence="1" type="ORF">SAMN04487850_1887</name>
</gene>
<sequence length="50" mass="5955">MKFVFLQQYTHRIMPNNNQVNRCLYIATIKEFLQEKPLAVLGSIHNNYQS</sequence>
<dbReference type="AlphaFoldDB" id="A0A1I0PN50"/>
<evidence type="ECO:0000313" key="2">
    <source>
        <dbReference type="Proteomes" id="UP000199373"/>
    </source>
</evidence>
<protein>
    <submittedName>
        <fullName evidence="1">Uncharacterized protein</fullName>
    </submittedName>
</protein>
<name>A0A1I0PN50_9BACT</name>